<dbReference type="InterPro" id="IPR002347">
    <property type="entry name" value="SDR_fam"/>
</dbReference>
<gene>
    <name evidence="4" type="ORF">DAD186_18450</name>
</gene>
<comment type="similarity">
    <text evidence="1">Belongs to the short-chain dehydrogenases/reductases (SDR) family.</text>
</comment>
<evidence type="ECO:0000256" key="2">
    <source>
        <dbReference type="ARBA" id="ARBA00023002"/>
    </source>
</evidence>
<dbReference type="Pfam" id="PF00106">
    <property type="entry name" value="adh_short"/>
    <property type="match status" value="1"/>
</dbReference>
<dbReference type="KEGG" id="dva:DAD186_18450"/>
<dbReference type="Proteomes" id="UP000092596">
    <property type="component" value="Chromosome"/>
</dbReference>
<evidence type="ECO:0000256" key="1">
    <source>
        <dbReference type="ARBA" id="ARBA00006484"/>
    </source>
</evidence>
<dbReference type="PRINTS" id="PR00081">
    <property type="entry name" value="GDHRDH"/>
</dbReference>
<dbReference type="SMART" id="SM00822">
    <property type="entry name" value="PKS_KR"/>
    <property type="match status" value="1"/>
</dbReference>
<proteinExistence type="inferred from homology"/>
<dbReference type="InterPro" id="IPR020904">
    <property type="entry name" value="Sc_DH/Rdtase_CS"/>
</dbReference>
<evidence type="ECO:0000259" key="3">
    <source>
        <dbReference type="SMART" id="SM00822"/>
    </source>
</evidence>
<evidence type="ECO:0000313" key="5">
    <source>
        <dbReference type="Proteomes" id="UP000092596"/>
    </source>
</evidence>
<dbReference type="GO" id="GO:0016020">
    <property type="term" value="C:membrane"/>
    <property type="evidence" value="ECO:0007669"/>
    <property type="project" value="TreeGrafter"/>
</dbReference>
<dbReference type="GO" id="GO:0016491">
    <property type="term" value="F:oxidoreductase activity"/>
    <property type="evidence" value="ECO:0007669"/>
    <property type="project" value="UniProtKB-KW"/>
</dbReference>
<name>A0A1B0ZK48_9MICO</name>
<dbReference type="NCBIfam" id="NF006073">
    <property type="entry name" value="PRK08219.1"/>
    <property type="match status" value="1"/>
</dbReference>
<keyword evidence="2" id="KW-0560">Oxidoreductase</keyword>
<dbReference type="PANTHER" id="PTHR44196">
    <property type="entry name" value="DEHYDROGENASE/REDUCTASE SDR FAMILY MEMBER 7B"/>
    <property type="match status" value="1"/>
</dbReference>
<dbReference type="STRING" id="1630135.DAD186_18450"/>
<protein>
    <recommendedName>
        <fullName evidence="3">Ketoreductase domain-containing protein</fullName>
    </recommendedName>
</protein>
<dbReference type="PANTHER" id="PTHR44196:SF1">
    <property type="entry name" value="DEHYDROGENASE_REDUCTASE SDR FAMILY MEMBER 7B"/>
    <property type="match status" value="1"/>
</dbReference>
<dbReference type="SUPFAM" id="SSF51735">
    <property type="entry name" value="NAD(P)-binding Rossmann-fold domains"/>
    <property type="match status" value="1"/>
</dbReference>
<organism evidence="4 5">
    <name type="scientific">Dermabacter vaginalis</name>
    <dbReference type="NCBI Taxonomy" id="1630135"/>
    <lineage>
        <taxon>Bacteria</taxon>
        <taxon>Bacillati</taxon>
        <taxon>Actinomycetota</taxon>
        <taxon>Actinomycetes</taxon>
        <taxon>Micrococcales</taxon>
        <taxon>Dermabacteraceae</taxon>
        <taxon>Dermabacter</taxon>
    </lineage>
</organism>
<dbReference type="InterPro" id="IPR057326">
    <property type="entry name" value="KR_dom"/>
</dbReference>
<dbReference type="CDD" id="cd05233">
    <property type="entry name" value="SDR_c"/>
    <property type="match status" value="1"/>
</dbReference>
<dbReference type="PROSITE" id="PS00061">
    <property type="entry name" value="ADH_SHORT"/>
    <property type="match status" value="1"/>
</dbReference>
<dbReference type="Gene3D" id="3.40.50.720">
    <property type="entry name" value="NAD(P)-binding Rossmann-like Domain"/>
    <property type="match status" value="1"/>
</dbReference>
<accession>A0A1B0ZK48</accession>
<sequence>MTNSKPRILITGATRGIGRASAFALQDIAHLVLVGRDEKALEALVAELPSAEYVLADLADSQKIIDGMREARESGALGTGSGGLDGVVLSAGVLAGDTVENTKPSDWEFALHMNVTAQAVLTAQILPELREARGTIVFVNSGSGFTSKPGNAVYSATKFALRALSDALREEERGNGVRVVSLHPGRVATDMQRELRAYEGGEYVESDYMTPETIGEAVRYALTAPPEANVDVLSIRPR</sequence>
<feature type="domain" description="Ketoreductase" evidence="3">
    <location>
        <begin position="6"/>
        <end position="190"/>
    </location>
</feature>
<dbReference type="RefSeq" id="WP_065248390.1">
    <property type="nucleotide sequence ID" value="NZ_CP012117.1"/>
</dbReference>
<evidence type="ECO:0000313" key="4">
    <source>
        <dbReference type="EMBL" id="ANP28395.1"/>
    </source>
</evidence>
<dbReference type="InterPro" id="IPR036291">
    <property type="entry name" value="NAD(P)-bd_dom_sf"/>
</dbReference>
<dbReference type="AlphaFoldDB" id="A0A1B0ZK48"/>
<reference evidence="4 5" key="1">
    <citation type="submission" date="2015-06" db="EMBL/GenBank/DDBJ databases">
        <title>Investigation of pathophysiology for high-risk pregnancy and development of treatment modality based on it.</title>
        <authorList>
            <person name="Kim B.-C."/>
            <person name="Lim S."/>
        </authorList>
    </citation>
    <scope>NUCLEOTIDE SEQUENCE [LARGE SCALE GENOMIC DNA]</scope>
    <source>
        <strain evidence="4 5">AD1-86</strain>
    </source>
</reference>
<dbReference type="EMBL" id="CP012117">
    <property type="protein sequence ID" value="ANP28395.1"/>
    <property type="molecule type" value="Genomic_DNA"/>
</dbReference>